<dbReference type="PANTHER" id="PTHR48029:SF1">
    <property type="entry name" value="NUCLEOLAR PROTEIN 8"/>
    <property type="match status" value="1"/>
</dbReference>
<feature type="compositionally biased region" description="Basic and acidic residues" evidence="2">
    <location>
        <begin position="301"/>
        <end position="311"/>
    </location>
</feature>
<feature type="region of interest" description="Disordered" evidence="2">
    <location>
        <begin position="885"/>
        <end position="915"/>
    </location>
</feature>
<feature type="compositionally biased region" description="Low complexity" evidence="2">
    <location>
        <begin position="799"/>
        <end position="810"/>
    </location>
</feature>
<accession>A0ABY7E2B1</accession>
<feature type="compositionally biased region" description="Basic and acidic residues" evidence="2">
    <location>
        <begin position="760"/>
        <end position="769"/>
    </location>
</feature>
<dbReference type="EMBL" id="CP111015">
    <property type="protein sequence ID" value="WAR02963.1"/>
    <property type="molecule type" value="Genomic_DNA"/>
</dbReference>
<keyword evidence="4" id="KW-1185">Reference proteome</keyword>
<evidence type="ECO:0000313" key="4">
    <source>
        <dbReference type="Proteomes" id="UP001164746"/>
    </source>
</evidence>
<feature type="region of interest" description="Disordered" evidence="2">
    <location>
        <begin position="794"/>
        <end position="850"/>
    </location>
</feature>
<feature type="compositionally biased region" description="Basic and acidic residues" evidence="2">
    <location>
        <begin position="343"/>
        <end position="354"/>
    </location>
</feature>
<feature type="compositionally biased region" description="Basic and acidic residues" evidence="2">
    <location>
        <begin position="471"/>
        <end position="510"/>
    </location>
</feature>
<feature type="compositionally biased region" description="Polar residues" evidence="2">
    <location>
        <begin position="355"/>
        <end position="364"/>
    </location>
</feature>
<organism evidence="3 4">
    <name type="scientific">Mya arenaria</name>
    <name type="common">Soft-shell clam</name>
    <dbReference type="NCBI Taxonomy" id="6604"/>
    <lineage>
        <taxon>Eukaryota</taxon>
        <taxon>Metazoa</taxon>
        <taxon>Spiralia</taxon>
        <taxon>Lophotrochozoa</taxon>
        <taxon>Mollusca</taxon>
        <taxon>Bivalvia</taxon>
        <taxon>Autobranchia</taxon>
        <taxon>Heteroconchia</taxon>
        <taxon>Euheterodonta</taxon>
        <taxon>Imparidentia</taxon>
        <taxon>Neoheterodontei</taxon>
        <taxon>Myida</taxon>
        <taxon>Myoidea</taxon>
        <taxon>Myidae</taxon>
        <taxon>Mya</taxon>
    </lineage>
</organism>
<feature type="compositionally biased region" description="Basic residues" evidence="2">
    <location>
        <begin position="905"/>
        <end position="915"/>
    </location>
</feature>
<sequence>MTDSKDIEKRLHIAGLYAGVEEGELKERFSKFGTVSDIVIKVRKDVDGFNTYSKTKWKGSELKLQVAKDNFIDRLEQERRQQAETGVDSLEERVEKKPAVPAPGPEKFQMKGAPPGTAVPGEKDWIVGKYGRVLPVVHLKKSGYKKIMKVDPSKLTHNLKKLTDDCDMGGLKVSSLTWEMEDSASEITRKRKGEFPEVHGEKKKKDVNQSDLQKRIEEVLSHDKQVAKERKEMEDDLEIVPVANSISKAPVKSSETDQGSSKDNLAKFDSDSESEMEAESFENTKQKISLENPRDHSKRKVILEVDGKQSDGKNSTLCKSQSVKCTATKVQFESESSESNEDDACKTLHSEKNATKQPAGTTPQKRNDLPSKSIGDSVKKILVDDGSSESSISSSDSSIGEENVNASLDKVHRKTVPKAVAHTKTIDPESDEESDSSSSDEDIVVSNATNTKKLQLEEKCQPSTDNVNGANEEKKKDEIHAIDKTDKSVAGDGERKRLEALKQRKLETQDQKTTIQRALASIDSGKMPNKKIVFDSDDSSEDEQEEMDQEEVDDGLHHQGKEMVKPTRSSQLFEGSDEEGSDSDLEEDRARFNIKQQFEGATGKKLATLQSRYANDERFRLDARFAESGSEDDGDEAVSGDIADEKKRSIHILQSVVGASTVKAMAKMDKARVKFKDVGSLKYDPSKEDHRQFEVEVDVPDEEQSEPSDIIMPEVSKEKFYEVSDTLRNTFTSRTPGQGGEGFSLLAAFGQQHSDDDEDRQGHDFHADGEAVVIPDVLRSDQLSLDSRFKVVEEEVKVTPEVGEGSSSEESGGEDGESSSDEAPDNETAMDVNESIGKPASKPSTFFFIPNDPRLIDGSRFTQKDDLDVMREKWLKKRAQLVESYKTKHKNFRRKHQDTGSQSIRGRHKGRRGRK</sequence>
<feature type="region of interest" description="Disordered" evidence="2">
    <location>
        <begin position="227"/>
        <end position="596"/>
    </location>
</feature>
<feature type="compositionally biased region" description="Acidic residues" evidence="2">
    <location>
        <begin position="428"/>
        <end position="443"/>
    </location>
</feature>
<feature type="compositionally biased region" description="Acidic residues" evidence="2">
    <location>
        <begin position="535"/>
        <end position="553"/>
    </location>
</feature>
<feature type="region of interest" description="Disordered" evidence="2">
    <location>
        <begin position="625"/>
        <end position="644"/>
    </location>
</feature>
<name>A0ABY7E2B1_MYAAR</name>
<evidence type="ECO:0000256" key="1">
    <source>
        <dbReference type="ARBA" id="ARBA00022884"/>
    </source>
</evidence>
<dbReference type="Proteomes" id="UP001164746">
    <property type="component" value="Chromosome 4"/>
</dbReference>
<feature type="region of interest" description="Disordered" evidence="2">
    <location>
        <begin position="185"/>
        <end position="210"/>
    </location>
</feature>
<feature type="compositionally biased region" description="Basic residues" evidence="2">
    <location>
        <begin position="887"/>
        <end position="896"/>
    </location>
</feature>
<gene>
    <name evidence="3" type="ORF">MAR_009521</name>
</gene>
<keyword evidence="1" id="KW-0694">RNA-binding</keyword>
<feature type="compositionally biased region" description="Acidic residues" evidence="2">
    <location>
        <begin position="575"/>
        <end position="587"/>
    </location>
</feature>
<evidence type="ECO:0000256" key="2">
    <source>
        <dbReference type="SAM" id="MobiDB-lite"/>
    </source>
</evidence>
<feature type="compositionally biased region" description="Polar residues" evidence="2">
    <location>
        <begin position="312"/>
        <end position="331"/>
    </location>
</feature>
<feature type="compositionally biased region" description="Basic and acidic residues" evidence="2">
    <location>
        <begin position="554"/>
        <end position="565"/>
    </location>
</feature>
<feature type="compositionally biased region" description="Basic and acidic residues" evidence="2">
    <location>
        <begin position="193"/>
        <end position="210"/>
    </location>
</feature>
<feature type="compositionally biased region" description="Acidic residues" evidence="2">
    <location>
        <begin position="629"/>
        <end position="638"/>
    </location>
</feature>
<feature type="compositionally biased region" description="Acidic residues" evidence="2">
    <location>
        <begin position="811"/>
        <end position="825"/>
    </location>
</feature>
<proteinExistence type="predicted"/>
<protein>
    <submittedName>
        <fullName evidence="3">NOL8-like protein</fullName>
    </submittedName>
</protein>
<feature type="compositionally biased region" description="Low complexity" evidence="2">
    <location>
        <begin position="384"/>
        <end position="402"/>
    </location>
</feature>
<dbReference type="InterPro" id="IPR035979">
    <property type="entry name" value="RBD_domain_sf"/>
</dbReference>
<feature type="region of interest" description="Disordered" evidence="2">
    <location>
        <begin position="80"/>
        <end position="117"/>
    </location>
</feature>
<reference evidence="3" key="1">
    <citation type="submission" date="2022-11" db="EMBL/GenBank/DDBJ databases">
        <title>Centuries of genome instability and evolution in soft-shell clam transmissible cancer (bioRxiv).</title>
        <authorList>
            <person name="Hart S.F.M."/>
            <person name="Yonemitsu M.A."/>
            <person name="Giersch R.M."/>
            <person name="Beal B.F."/>
            <person name="Arriagada G."/>
            <person name="Davis B.W."/>
            <person name="Ostrander E.A."/>
            <person name="Goff S.P."/>
            <person name="Metzger M.J."/>
        </authorList>
    </citation>
    <scope>NUCLEOTIDE SEQUENCE</scope>
    <source>
        <strain evidence="3">MELC-2E11</strain>
        <tissue evidence="3">Siphon/mantle</tissue>
    </source>
</reference>
<feature type="compositionally biased region" description="Acidic residues" evidence="2">
    <location>
        <begin position="271"/>
        <end position="280"/>
    </location>
</feature>
<evidence type="ECO:0000313" key="3">
    <source>
        <dbReference type="EMBL" id="WAR02963.1"/>
    </source>
</evidence>
<dbReference type="PANTHER" id="PTHR48029">
    <property type="entry name" value="NUCLEOLAR PROTEIN 8"/>
    <property type="match status" value="1"/>
</dbReference>
<dbReference type="SUPFAM" id="SSF54928">
    <property type="entry name" value="RNA-binding domain, RBD"/>
    <property type="match status" value="1"/>
</dbReference>
<feature type="region of interest" description="Disordered" evidence="2">
    <location>
        <begin position="749"/>
        <end position="772"/>
    </location>
</feature>